<evidence type="ECO:0000313" key="4">
    <source>
        <dbReference type="Proteomes" id="UP000006201"/>
    </source>
</evidence>
<feature type="domain" description="DUF418" evidence="2">
    <location>
        <begin position="200"/>
        <end position="358"/>
    </location>
</feature>
<dbReference type="Proteomes" id="UP000006201">
    <property type="component" value="Unassembled WGS sequence"/>
</dbReference>
<comment type="caution">
    <text evidence="3">The sequence shown here is derived from an EMBL/GenBank/DDBJ whole genome shotgun (WGS) entry which is preliminary data.</text>
</comment>
<dbReference type="HOGENOM" id="CLU_036065_2_0_6"/>
<keyword evidence="1" id="KW-0472">Membrane</keyword>
<protein>
    <recommendedName>
        <fullName evidence="2">DUF418 domain-containing protein</fullName>
    </recommendedName>
</protein>
<dbReference type="PANTHER" id="PTHR30590:SF3">
    <property type="entry name" value="HYPOTHETICAL MEMBRANE SPANNING PROTEIN"/>
    <property type="match status" value="1"/>
</dbReference>
<feature type="transmembrane region" description="Helical" evidence="1">
    <location>
        <begin position="295"/>
        <end position="315"/>
    </location>
</feature>
<feature type="transmembrane region" description="Helical" evidence="1">
    <location>
        <begin position="12"/>
        <end position="32"/>
    </location>
</feature>
<reference evidence="3 4" key="1">
    <citation type="submission" date="2006-02" db="EMBL/GenBank/DDBJ databases">
        <authorList>
            <person name="Moran M.A."/>
            <person name="Kjelleberg S."/>
            <person name="Egan S."/>
            <person name="Saunders N."/>
            <person name="Thomas T."/>
            <person name="Ferriera S."/>
            <person name="Johnson J."/>
            <person name="Kravitz S."/>
            <person name="Halpern A."/>
            <person name="Remington K."/>
            <person name="Beeson K."/>
            <person name="Tran B."/>
            <person name="Rogers Y.-H."/>
            <person name="Friedman R."/>
            <person name="Venter J.C."/>
        </authorList>
    </citation>
    <scope>NUCLEOTIDE SEQUENCE [LARGE SCALE GENOMIC DNA]</scope>
    <source>
        <strain evidence="3 4">D2</strain>
    </source>
</reference>
<feature type="transmembrane region" description="Helical" evidence="1">
    <location>
        <begin position="38"/>
        <end position="64"/>
    </location>
</feature>
<feature type="transmembrane region" description="Helical" evidence="1">
    <location>
        <begin position="129"/>
        <end position="149"/>
    </location>
</feature>
<dbReference type="eggNOG" id="COG2311">
    <property type="taxonomic scope" value="Bacteria"/>
</dbReference>
<dbReference type="EMBL" id="AAOH01000001">
    <property type="protein sequence ID" value="EAR30104.1"/>
    <property type="molecule type" value="Genomic_DNA"/>
</dbReference>
<feature type="transmembrane region" description="Helical" evidence="1">
    <location>
        <begin position="327"/>
        <end position="345"/>
    </location>
</feature>
<dbReference type="PANTHER" id="PTHR30590">
    <property type="entry name" value="INNER MEMBRANE PROTEIN"/>
    <property type="match status" value="1"/>
</dbReference>
<evidence type="ECO:0000256" key="1">
    <source>
        <dbReference type="SAM" id="Phobius"/>
    </source>
</evidence>
<feature type="transmembrane region" description="Helical" evidence="1">
    <location>
        <begin position="108"/>
        <end position="124"/>
    </location>
</feature>
<dbReference type="Pfam" id="PF04235">
    <property type="entry name" value="DUF418"/>
    <property type="match status" value="1"/>
</dbReference>
<feature type="transmembrane region" description="Helical" evidence="1">
    <location>
        <begin position="256"/>
        <end position="274"/>
    </location>
</feature>
<dbReference type="RefSeq" id="WP_009836405.1">
    <property type="nucleotide sequence ID" value="NZ_AAOH01000001.1"/>
</dbReference>
<dbReference type="AlphaFoldDB" id="A4C3H2"/>
<gene>
    <name evidence="3" type="ORF">PTD2_01006</name>
</gene>
<feature type="transmembrane region" description="Helical" evidence="1">
    <location>
        <begin position="211"/>
        <end position="230"/>
    </location>
</feature>
<accession>A4C3H2</accession>
<dbReference type="STRING" id="87626.PTD2_01006"/>
<keyword evidence="4" id="KW-1185">Reference proteome</keyword>
<dbReference type="InterPro" id="IPR007349">
    <property type="entry name" value="DUF418"/>
</dbReference>
<keyword evidence="1" id="KW-0812">Transmembrane</keyword>
<evidence type="ECO:0000259" key="2">
    <source>
        <dbReference type="Pfam" id="PF04235"/>
    </source>
</evidence>
<dbReference type="OrthoDB" id="9807744at2"/>
<proteinExistence type="predicted"/>
<sequence length="359" mass="40092">MSAQTRVIGFDIARSLAIFGMVIVNFKIAMAAETGSAFWLGFASLFEGRASALFVILAGIGISLMSAHTRLAPTSEAITSTRIRLLKRAALLFIVGIAYTPIWPADILHFYGVYFVIATALCFSSNRTLLFASLSFIVGFFGLLLTLDYDKGWQWSTLTYTDLWTWQGMMRHLVFNGFHPVFPWCAFLLFGMWLGRQPLTQPSMQKQLAKTAFIVLVGVETGLFLMRYLAVEHLHISPEVTQQLLTSSIIPPLPQYMVSAASSAVLILMACLWFGQHCQQLWLAQWLYRTGQVSLTLYIAHVLIGMGTLEAFNLLNAQAIETALLSALIYCVSATVFSVVWLHFFKLGPCEWLFKKVAN</sequence>
<name>A4C3H2_9GAMM</name>
<feature type="transmembrane region" description="Helical" evidence="1">
    <location>
        <begin position="85"/>
        <end position="102"/>
    </location>
</feature>
<feature type="transmembrane region" description="Helical" evidence="1">
    <location>
        <begin position="169"/>
        <end position="190"/>
    </location>
</feature>
<organism evidence="3 4">
    <name type="scientific">Pseudoalteromonas tunicata D2</name>
    <dbReference type="NCBI Taxonomy" id="87626"/>
    <lineage>
        <taxon>Bacteria</taxon>
        <taxon>Pseudomonadati</taxon>
        <taxon>Pseudomonadota</taxon>
        <taxon>Gammaproteobacteria</taxon>
        <taxon>Alteromonadales</taxon>
        <taxon>Pseudoalteromonadaceae</taxon>
        <taxon>Pseudoalteromonas</taxon>
    </lineage>
</organism>
<evidence type="ECO:0000313" key="3">
    <source>
        <dbReference type="EMBL" id="EAR30104.1"/>
    </source>
</evidence>
<dbReference type="InterPro" id="IPR052529">
    <property type="entry name" value="Bact_Transport_Assoc"/>
</dbReference>
<keyword evidence="1" id="KW-1133">Transmembrane helix</keyword>